<reference evidence="2 3" key="1">
    <citation type="submission" date="2021-02" db="EMBL/GenBank/DDBJ databases">
        <title>Genome assembly of Pseudopithomyces chartarum.</title>
        <authorList>
            <person name="Jauregui R."/>
            <person name="Singh J."/>
            <person name="Voisey C."/>
        </authorList>
    </citation>
    <scope>NUCLEOTIDE SEQUENCE [LARGE SCALE GENOMIC DNA]</scope>
    <source>
        <strain evidence="2 3">AGR01</strain>
    </source>
</reference>
<organism evidence="2 3">
    <name type="scientific">Pseudopithomyces chartarum</name>
    <dbReference type="NCBI Taxonomy" id="1892770"/>
    <lineage>
        <taxon>Eukaryota</taxon>
        <taxon>Fungi</taxon>
        <taxon>Dikarya</taxon>
        <taxon>Ascomycota</taxon>
        <taxon>Pezizomycotina</taxon>
        <taxon>Dothideomycetes</taxon>
        <taxon>Pleosporomycetidae</taxon>
        <taxon>Pleosporales</taxon>
        <taxon>Massarineae</taxon>
        <taxon>Didymosphaeriaceae</taxon>
        <taxon>Pseudopithomyces</taxon>
    </lineage>
</organism>
<evidence type="ECO:0000313" key="2">
    <source>
        <dbReference type="EMBL" id="KAK3207325.1"/>
    </source>
</evidence>
<evidence type="ECO:0000256" key="1">
    <source>
        <dbReference type="SAM" id="MobiDB-lite"/>
    </source>
</evidence>
<gene>
    <name evidence="2" type="ORF">GRF29_103g602821</name>
</gene>
<feature type="region of interest" description="Disordered" evidence="1">
    <location>
        <begin position="1"/>
        <end position="20"/>
    </location>
</feature>
<evidence type="ECO:0000313" key="3">
    <source>
        <dbReference type="Proteomes" id="UP001280581"/>
    </source>
</evidence>
<dbReference type="Proteomes" id="UP001280581">
    <property type="component" value="Unassembled WGS sequence"/>
</dbReference>
<keyword evidence="3" id="KW-1185">Reference proteome</keyword>
<dbReference type="AlphaFoldDB" id="A0AAN6LW66"/>
<protein>
    <submittedName>
        <fullName evidence="2">Uncharacterized protein</fullName>
    </submittedName>
</protein>
<sequence length="254" mass="28165">MPASNAAGSERPLRETSAVPVASSGVYSPGRIYPSLPSTSLNGNEYGDGTCTTPTATITRPAEVFTATAFPSAASLRINTTAPPSADLVEMGLQCNLLELLLAYMFPTDEYKIEEADLSRSLKEVWAQKEEDFKLVLDDLFAAHREALFGWIEELRVMRQLQLIWESHPVMDTSVLTLVSRVLALNRVRIALLRWKTIKANDGNQDLSLEDLLYRALGLMTNTEGSEQLFKKGVQTLRDIVFKAIRSEDLAILM</sequence>
<accession>A0AAN6LW66</accession>
<proteinExistence type="predicted"/>
<dbReference type="EMBL" id="WVTA01000009">
    <property type="protein sequence ID" value="KAK3207325.1"/>
    <property type="molecule type" value="Genomic_DNA"/>
</dbReference>
<name>A0AAN6LW66_9PLEO</name>
<comment type="caution">
    <text evidence="2">The sequence shown here is derived from an EMBL/GenBank/DDBJ whole genome shotgun (WGS) entry which is preliminary data.</text>
</comment>